<protein>
    <submittedName>
        <fullName evidence="2">Transmembrane protein 145-like protein</fullName>
    </submittedName>
</protein>
<feature type="domain" description="GPR180/TMEM145 transmembrane" evidence="1">
    <location>
        <begin position="4"/>
        <end position="46"/>
    </location>
</feature>
<proteinExistence type="predicted"/>
<evidence type="ECO:0000259" key="1">
    <source>
        <dbReference type="Pfam" id="PF10192"/>
    </source>
</evidence>
<dbReference type="Pfam" id="PF10192">
    <property type="entry name" value="GPR180-TMEM145_TM"/>
    <property type="match status" value="1"/>
</dbReference>
<accession>A0A1Y3BPD8</accession>
<name>A0A1Y3BPD8_EURMA</name>
<sequence length="170" mass="18566">MKFFSQRFISAPIVILVATFVIPKWMREKIINAVELAIAFKAHLIFFVRTTQISIMEKTGNIESGTLEHFNNYKYAPTRSTPIDVFAITTAAFASLGNGGGIGGATINNNNNNNIHVAKGINRLNNNHRVINSAESEITSVASLSNLSGHTSQETFAINGGRDWMPKAEA</sequence>
<dbReference type="OrthoDB" id="205745at2759"/>
<evidence type="ECO:0000313" key="2">
    <source>
        <dbReference type="EMBL" id="OTF82839.1"/>
    </source>
</evidence>
<dbReference type="GO" id="GO:0007186">
    <property type="term" value="P:G protein-coupled receptor signaling pathway"/>
    <property type="evidence" value="ECO:0007669"/>
    <property type="project" value="InterPro"/>
</dbReference>
<dbReference type="AlphaFoldDB" id="A0A1Y3BPD8"/>
<evidence type="ECO:0000313" key="3">
    <source>
        <dbReference type="Proteomes" id="UP000194236"/>
    </source>
</evidence>
<dbReference type="InterPro" id="IPR019336">
    <property type="entry name" value="GPR180/TMEM145_TM"/>
</dbReference>
<dbReference type="GO" id="GO:0019236">
    <property type="term" value="P:response to pheromone"/>
    <property type="evidence" value="ECO:0007669"/>
    <property type="project" value="InterPro"/>
</dbReference>
<organism evidence="2 3">
    <name type="scientific">Euroglyphus maynei</name>
    <name type="common">Mayne's house dust mite</name>
    <dbReference type="NCBI Taxonomy" id="6958"/>
    <lineage>
        <taxon>Eukaryota</taxon>
        <taxon>Metazoa</taxon>
        <taxon>Ecdysozoa</taxon>
        <taxon>Arthropoda</taxon>
        <taxon>Chelicerata</taxon>
        <taxon>Arachnida</taxon>
        <taxon>Acari</taxon>
        <taxon>Acariformes</taxon>
        <taxon>Sarcoptiformes</taxon>
        <taxon>Astigmata</taxon>
        <taxon>Psoroptidia</taxon>
        <taxon>Analgoidea</taxon>
        <taxon>Pyroglyphidae</taxon>
        <taxon>Pyroglyphinae</taxon>
        <taxon>Euroglyphus</taxon>
    </lineage>
</organism>
<keyword evidence="2" id="KW-0472">Membrane</keyword>
<keyword evidence="2" id="KW-0812">Transmembrane</keyword>
<comment type="caution">
    <text evidence="2">The sequence shown here is derived from an EMBL/GenBank/DDBJ whole genome shotgun (WGS) entry which is preliminary data.</text>
</comment>
<keyword evidence="3" id="KW-1185">Reference proteome</keyword>
<gene>
    <name evidence="2" type="ORF">BLA29_002017</name>
</gene>
<dbReference type="EMBL" id="MUJZ01006497">
    <property type="protein sequence ID" value="OTF82839.1"/>
    <property type="molecule type" value="Genomic_DNA"/>
</dbReference>
<dbReference type="Proteomes" id="UP000194236">
    <property type="component" value="Unassembled WGS sequence"/>
</dbReference>
<reference evidence="2 3" key="1">
    <citation type="submission" date="2017-03" db="EMBL/GenBank/DDBJ databases">
        <title>Genome Survey of Euroglyphus maynei.</title>
        <authorList>
            <person name="Arlian L.G."/>
            <person name="Morgan M.S."/>
            <person name="Rider S.D."/>
        </authorList>
    </citation>
    <scope>NUCLEOTIDE SEQUENCE [LARGE SCALE GENOMIC DNA]</scope>
    <source>
        <strain evidence="2">Arlian Lab</strain>
        <tissue evidence="2">Whole body</tissue>
    </source>
</reference>